<proteinExistence type="predicted"/>
<dbReference type="EMBL" id="CADEAL010001566">
    <property type="protein sequence ID" value="CAB1433522.1"/>
    <property type="molecule type" value="Genomic_DNA"/>
</dbReference>
<accession>A0A9N7UN79</accession>
<evidence type="ECO:0000313" key="2">
    <source>
        <dbReference type="Proteomes" id="UP001153269"/>
    </source>
</evidence>
<keyword evidence="2" id="KW-1185">Reference proteome</keyword>
<reference evidence="1" key="1">
    <citation type="submission" date="2020-03" db="EMBL/GenBank/DDBJ databases">
        <authorList>
            <person name="Weist P."/>
        </authorList>
    </citation>
    <scope>NUCLEOTIDE SEQUENCE</scope>
</reference>
<name>A0A9N7UN79_PLEPL</name>
<gene>
    <name evidence="1" type="ORF">PLEPLA_LOCUS21613</name>
</gene>
<protein>
    <submittedName>
        <fullName evidence="1">Uncharacterized protein</fullName>
    </submittedName>
</protein>
<dbReference type="AlphaFoldDB" id="A0A9N7UN79"/>
<evidence type="ECO:0000313" key="1">
    <source>
        <dbReference type="EMBL" id="CAB1433522.1"/>
    </source>
</evidence>
<dbReference type="Proteomes" id="UP001153269">
    <property type="component" value="Unassembled WGS sequence"/>
</dbReference>
<organism evidence="1 2">
    <name type="scientific">Pleuronectes platessa</name>
    <name type="common">European plaice</name>
    <dbReference type="NCBI Taxonomy" id="8262"/>
    <lineage>
        <taxon>Eukaryota</taxon>
        <taxon>Metazoa</taxon>
        <taxon>Chordata</taxon>
        <taxon>Craniata</taxon>
        <taxon>Vertebrata</taxon>
        <taxon>Euteleostomi</taxon>
        <taxon>Actinopterygii</taxon>
        <taxon>Neopterygii</taxon>
        <taxon>Teleostei</taxon>
        <taxon>Neoteleostei</taxon>
        <taxon>Acanthomorphata</taxon>
        <taxon>Carangaria</taxon>
        <taxon>Pleuronectiformes</taxon>
        <taxon>Pleuronectoidei</taxon>
        <taxon>Pleuronectidae</taxon>
        <taxon>Pleuronectes</taxon>
    </lineage>
</organism>
<comment type="caution">
    <text evidence="1">The sequence shown here is derived from an EMBL/GenBank/DDBJ whole genome shotgun (WGS) entry which is preliminary data.</text>
</comment>
<sequence>MVTGYTNGLHDLVIGSVTSTRRFRVCWEGASGTTPPAPPPSLLPCTSECNLPTCLHGEQTHPAHHSSRLACSHRGASLHRSTDADRASACLAAIPEEGGICVAAGLLFSCHH</sequence>